<dbReference type="Gene3D" id="3.40.50.300">
    <property type="entry name" value="P-loop containing nucleotide triphosphate hydrolases"/>
    <property type="match status" value="1"/>
</dbReference>
<name>A0A3S9HFT2_9BURK</name>
<dbReference type="Gene3D" id="3.40.50.10810">
    <property type="entry name" value="Tandem AAA-ATPase domain"/>
    <property type="match status" value="1"/>
</dbReference>
<dbReference type="InterPro" id="IPR038718">
    <property type="entry name" value="SNF2-like_sf"/>
</dbReference>
<dbReference type="SMART" id="SM00487">
    <property type="entry name" value="DEXDc"/>
    <property type="match status" value="1"/>
</dbReference>
<feature type="domain" description="Helicase ATP-binding" evidence="2">
    <location>
        <begin position="926"/>
        <end position="1079"/>
    </location>
</feature>
<dbReference type="CDD" id="cd18012">
    <property type="entry name" value="DEXQc_arch_SWI2_SNF2"/>
    <property type="match status" value="1"/>
</dbReference>
<dbReference type="InterPro" id="IPR049730">
    <property type="entry name" value="SNF2/RAD54-like_C"/>
</dbReference>
<evidence type="ECO:0000256" key="1">
    <source>
        <dbReference type="ARBA" id="ARBA00022801"/>
    </source>
</evidence>
<dbReference type="PANTHER" id="PTHR10799">
    <property type="entry name" value="SNF2/RAD54 HELICASE FAMILY"/>
    <property type="match status" value="1"/>
</dbReference>
<evidence type="ECO:0000259" key="2">
    <source>
        <dbReference type="PROSITE" id="PS51192"/>
    </source>
</evidence>
<dbReference type="SUPFAM" id="SSF52540">
    <property type="entry name" value="P-loop containing nucleoside triphosphate hydrolases"/>
    <property type="match status" value="2"/>
</dbReference>
<dbReference type="InterPro" id="IPR014001">
    <property type="entry name" value="Helicase_ATP-bd"/>
</dbReference>
<reference evidence="4 5" key="1">
    <citation type="journal article" date="2011" name="Int. J. Syst. Evol. Microbiol.">
        <title>Description of Undibacterium oligocarboniphilum sp. nov., isolated from purified water, and Undibacterium pigrum strain CCUG 49012 as the type strain of Undibacterium parvum sp. nov., and emended descriptions of the genus Undibacterium and the species Undibacterium pigrum.</title>
        <authorList>
            <person name="Eder W."/>
            <person name="Wanner G."/>
            <person name="Ludwig W."/>
            <person name="Busse H.J."/>
            <person name="Ziemke-Kageler F."/>
            <person name="Lang E."/>
        </authorList>
    </citation>
    <scope>NUCLEOTIDE SEQUENCE [LARGE SCALE GENOMIC DNA]</scope>
    <source>
        <strain evidence="4 5">DSM 23061</strain>
    </source>
</reference>
<dbReference type="GO" id="GO:0005524">
    <property type="term" value="F:ATP binding"/>
    <property type="evidence" value="ECO:0007669"/>
    <property type="project" value="InterPro"/>
</dbReference>
<dbReference type="CDD" id="cd18793">
    <property type="entry name" value="SF2_C_SNF"/>
    <property type="match status" value="1"/>
</dbReference>
<keyword evidence="4" id="KW-0067">ATP-binding</keyword>
<dbReference type="GO" id="GO:0016787">
    <property type="term" value="F:hydrolase activity"/>
    <property type="evidence" value="ECO:0007669"/>
    <property type="project" value="UniProtKB-KW"/>
</dbReference>
<dbReference type="SMART" id="SM00490">
    <property type="entry name" value="HELICc"/>
    <property type="match status" value="1"/>
</dbReference>
<evidence type="ECO:0000313" key="5">
    <source>
        <dbReference type="Proteomes" id="UP000275663"/>
    </source>
</evidence>
<organism evidence="4 5">
    <name type="scientific">Undibacterium parvum</name>
    <dbReference type="NCBI Taxonomy" id="401471"/>
    <lineage>
        <taxon>Bacteria</taxon>
        <taxon>Pseudomonadati</taxon>
        <taxon>Pseudomonadota</taxon>
        <taxon>Betaproteobacteria</taxon>
        <taxon>Burkholderiales</taxon>
        <taxon>Oxalobacteraceae</taxon>
        <taxon>Undibacterium</taxon>
    </lineage>
</organism>
<dbReference type="KEGG" id="upv:EJN92_02365"/>
<accession>A0A3S9HFT2</accession>
<protein>
    <submittedName>
        <fullName evidence="4">DEAD/DEAH box helicase</fullName>
    </submittedName>
</protein>
<dbReference type="Pfam" id="PF00271">
    <property type="entry name" value="Helicase_C"/>
    <property type="match status" value="1"/>
</dbReference>
<dbReference type="InterPro" id="IPR001650">
    <property type="entry name" value="Helicase_C-like"/>
</dbReference>
<keyword evidence="1" id="KW-0378">Hydrolase</keyword>
<dbReference type="GO" id="GO:0004386">
    <property type="term" value="F:helicase activity"/>
    <property type="evidence" value="ECO:0007669"/>
    <property type="project" value="UniProtKB-KW"/>
</dbReference>
<dbReference type="InterPro" id="IPR000330">
    <property type="entry name" value="SNF2_N"/>
</dbReference>
<keyword evidence="4" id="KW-0347">Helicase</keyword>
<keyword evidence="4" id="KW-0547">Nucleotide-binding</keyword>
<feature type="domain" description="Helicase C-terminal" evidence="3">
    <location>
        <begin position="1204"/>
        <end position="1358"/>
    </location>
</feature>
<dbReference type="Pfam" id="PF00176">
    <property type="entry name" value="SNF2-rel_dom"/>
    <property type="match status" value="1"/>
</dbReference>
<gene>
    <name evidence="4" type="ORF">EJN92_02365</name>
</gene>
<dbReference type="EMBL" id="CP034464">
    <property type="protein sequence ID" value="AZP10958.1"/>
    <property type="molecule type" value="Genomic_DNA"/>
</dbReference>
<keyword evidence="5" id="KW-1185">Reference proteome</keyword>
<dbReference type="PROSITE" id="PS51194">
    <property type="entry name" value="HELICASE_CTER"/>
    <property type="match status" value="1"/>
</dbReference>
<dbReference type="InterPro" id="IPR027417">
    <property type="entry name" value="P-loop_NTPase"/>
</dbReference>
<dbReference type="Proteomes" id="UP000275663">
    <property type="component" value="Chromosome"/>
</dbReference>
<proteinExistence type="predicted"/>
<sequence length="1365" mass="151522">MTQQSDLYDLSALSSEQFPLVYAMALFDAPLSQGALLELLHSHHQPDAQGAPYTSALIKECLTSLCKNLLVRQEIGLGYMLREDLRMAVLLHLQQTGTIKSWVKSVRDLLKRHGEYRQWKPFNVAFCRREVMFSVLASNNQEVMEWREKFYQCPSNEHIPPSTVFFANADGLALFATLHPVSQDLMLSDLLVVANWKLSACTTAYEYACQHAPTHLKSWPGSLALLCLQAQLRGDFQQLFDLQLGLSPVQQQDSMFVTALQRGEFAAALEISEILIKVRKAETGKRKIFIADLPGLLYTVALLATNTAASLKRAKEQVDEGVRHQNAFAYLYLQPLVHHLALGVPLAIPHKFIRVERDVDGLFEGLALYWQDAPKDKKMHDKLVDLRSYCQRLGYHWVVAELDVLLQTQYGDAALLPDWHAAHQIKPLLGALHREETWQRALTALSQLKSGAAVAAPSGSDVRIAWSLELQHGLVQLDPREQKRSAKGVWSKGRAVALKRLAHEQDSLPGMSEQDKRLATCVRKTYDNYYGGSEYEMHAEKALSFLIGHPAVFWSDAPDVRIDIIKGEITLQLKEKGGLISLQLDPPMMAEAVVSWRKETPTRLAVYASSPEIKQIAGILGTGLTVPSAAKAQLVDVIAAIAPHLSIHSDLPELAQHISSIPANPVLFAHLLPLKDGLRLQILVRPLADGGWFAPGKGSANVLGEQEGVAVQASRSLKDEQKSLKQVIATCSALEQAEESDEEWQLQDPELCLELLGQLKALPEGVLELVWPEGERFRLKGSRTLQNMRLTIKKQGEWFVAGGELTLDDGRVLALRELMHLAEGATGRFLKLGDNDYLALTDNFRKRLAELRALSDLVGKDGVRINPLAAPALAELAAEVGELQADSAWREQVVKLDSLADFVTTVPSTLQAELRDYQLEGYQWLARLAHWGVGACLADDMGLGKTVQALALLLDRAPNGPALVVAPISVAMNWQAEVARFAPTLKVRAYHSNRSLADLGPFDIVIASYGMLQSDAEVFSAQHWHSVVLDEAQVIKNAATKRSQAAMALTADFKMIASGTPVENHLGELWNLFRFINPGLLGSKERFAERFSNPIERGDKPARLHLKKLIQPFILRRTKTQVLSELPSRTEITLQVELSVEERHLYEALRQEAIIKIANLKTGDGQSLQVLAEITKLRRFCCNPKLVLKNSNVAGSKLSVFAETVEELLDNRHKALVFSQFVDHLAIVREWLDQQGISYQYLDGSTPALERKKRVDAFQAGQGDIFLISLKAGGTGLNLTAADYVIHLDPWWNPAVEDQASDRAHRMGQLRPVTIYRLVAQDTIEEKIIALHAQKRDLADSLLDGGDAAGRMDTAALLRLLKESV</sequence>
<dbReference type="PROSITE" id="PS51192">
    <property type="entry name" value="HELICASE_ATP_BIND_1"/>
    <property type="match status" value="1"/>
</dbReference>
<evidence type="ECO:0000259" key="3">
    <source>
        <dbReference type="PROSITE" id="PS51194"/>
    </source>
</evidence>
<dbReference type="OrthoDB" id="9760715at2"/>
<evidence type="ECO:0000313" key="4">
    <source>
        <dbReference type="EMBL" id="AZP10958.1"/>
    </source>
</evidence>
<dbReference type="RefSeq" id="WP_126126357.1">
    <property type="nucleotide sequence ID" value="NZ_CP034464.1"/>
</dbReference>